<dbReference type="PRINTS" id="PR00475">
    <property type="entry name" value="HEXOKINASE"/>
</dbReference>
<dbReference type="GO" id="GO:0005536">
    <property type="term" value="F:D-glucose binding"/>
    <property type="evidence" value="ECO:0007669"/>
    <property type="project" value="InterPro"/>
</dbReference>
<comment type="pathway">
    <text evidence="1">Carbohydrate degradation; glycolysis; D-glyceraldehyde 3-phosphate and glycerone phosphate from D-glucose: step 1/4.</text>
</comment>
<evidence type="ECO:0000256" key="9">
    <source>
        <dbReference type="RuleBase" id="RU362007"/>
    </source>
</evidence>
<feature type="domain" description="Hexokinase C-terminal" evidence="11">
    <location>
        <begin position="253"/>
        <end position="493"/>
    </location>
</feature>
<dbReference type="EMBL" id="BSYO01000004">
    <property type="protein sequence ID" value="GMH03721.1"/>
    <property type="molecule type" value="Genomic_DNA"/>
</dbReference>
<evidence type="ECO:0000313" key="13">
    <source>
        <dbReference type="Proteomes" id="UP001279734"/>
    </source>
</evidence>
<dbReference type="EC" id="2.7.1.-" evidence="9"/>
<dbReference type="GO" id="GO:0008865">
    <property type="term" value="F:fructokinase activity"/>
    <property type="evidence" value="ECO:0007669"/>
    <property type="project" value="TreeGrafter"/>
</dbReference>
<accession>A0AAD3XGQ3</accession>
<protein>
    <recommendedName>
        <fullName evidence="9">Phosphotransferase</fullName>
        <ecNumber evidence="9">2.7.1.-</ecNumber>
    </recommendedName>
</protein>
<dbReference type="FunFam" id="3.40.367.20:FF:000003">
    <property type="entry name" value="Phosphotransferase"/>
    <property type="match status" value="1"/>
</dbReference>
<dbReference type="CDD" id="cd24020">
    <property type="entry name" value="ASKHA_NBD_HK_plant"/>
    <property type="match status" value="1"/>
</dbReference>
<evidence type="ECO:0000256" key="5">
    <source>
        <dbReference type="ARBA" id="ARBA00022741"/>
    </source>
</evidence>
<dbReference type="FunFam" id="3.30.420.40:FF:000034">
    <property type="entry name" value="Phosphotransferase"/>
    <property type="match status" value="1"/>
</dbReference>
<evidence type="ECO:0000256" key="6">
    <source>
        <dbReference type="ARBA" id="ARBA00022777"/>
    </source>
</evidence>
<dbReference type="PANTHER" id="PTHR19443:SF85">
    <property type="entry name" value="HEXOKINASE-1"/>
    <property type="match status" value="1"/>
</dbReference>
<evidence type="ECO:0000259" key="10">
    <source>
        <dbReference type="Pfam" id="PF00349"/>
    </source>
</evidence>
<evidence type="ECO:0000256" key="7">
    <source>
        <dbReference type="ARBA" id="ARBA00022840"/>
    </source>
</evidence>
<dbReference type="InterPro" id="IPR019807">
    <property type="entry name" value="Hexokinase_BS"/>
</dbReference>
<keyword evidence="6 9" id="KW-0418">Kinase</keyword>
<dbReference type="GO" id="GO:0006096">
    <property type="term" value="P:glycolytic process"/>
    <property type="evidence" value="ECO:0007669"/>
    <property type="project" value="UniProtKB-KW"/>
</dbReference>
<dbReference type="Gene3D" id="3.40.367.20">
    <property type="match status" value="1"/>
</dbReference>
<evidence type="ECO:0000256" key="8">
    <source>
        <dbReference type="ARBA" id="ARBA00023152"/>
    </source>
</evidence>
<dbReference type="InterPro" id="IPR001312">
    <property type="entry name" value="Hexokinase"/>
</dbReference>
<comment type="pathway">
    <text evidence="2">Carbohydrate metabolism; hexose metabolism.</text>
</comment>
<dbReference type="GO" id="GO:0004340">
    <property type="term" value="F:glucokinase activity"/>
    <property type="evidence" value="ECO:0007669"/>
    <property type="project" value="TreeGrafter"/>
</dbReference>
<dbReference type="InterPro" id="IPR022672">
    <property type="entry name" value="Hexokinase_N"/>
</dbReference>
<dbReference type="GO" id="GO:0006006">
    <property type="term" value="P:glucose metabolic process"/>
    <property type="evidence" value="ECO:0007669"/>
    <property type="project" value="TreeGrafter"/>
</dbReference>
<dbReference type="Pfam" id="PF00349">
    <property type="entry name" value="Hexokinase_1"/>
    <property type="match status" value="1"/>
</dbReference>
<proteinExistence type="inferred from homology"/>
<sequence length="504" mass="55116">MGKVVVAAIGAAAVVTAVALILHRRRRMGDMPNWVRAMDIVTEFEEKCGTPIGKLRQVADAMVVEMFAGLASENGSRVKMLISYVDNVCNQIFNRNRNEDGLFYALDLGGTNFRVLRVQLDAGGGSIKNLEFTEVAIPPELMVGTSDALFGYIAAELANFVAQEGKGFYLSYGRERELGFTFSFPVMQTSINSGTLIKWTKGFSINDAFGQDVVAALTRALKKQGLSMHVTALANDTVGTLAGGRFLNRDVVAAVILGTGTNAAYVERADAIPKWHGPPPRSGEMVINMEWGNFHSEHLPLTDYDHALDFESLNRGEQIFEKMISGMYLGEIVRRVLCRMAEEAAFFFETVPPKLQIPFILRTPDMSAMHHDTSPDLRVVGTKLKDILEISNVSLKKSKVIVKLCDIVATRGARLAAAGIFGILKKVGRHASENGKNQKTVIAMDGGLYEHYTRFGSCLENTLKDLVGDEVWQYISIQHANDGSGIGAALLAASHSRYLEASET</sequence>
<feature type="domain" description="Hexokinase N-terminal" evidence="10">
    <location>
        <begin position="41"/>
        <end position="244"/>
    </location>
</feature>
<evidence type="ECO:0000256" key="4">
    <source>
        <dbReference type="ARBA" id="ARBA00022679"/>
    </source>
</evidence>
<dbReference type="Proteomes" id="UP001279734">
    <property type="component" value="Unassembled WGS sequence"/>
</dbReference>
<keyword evidence="7 9" id="KW-0067">ATP-binding</keyword>
<evidence type="ECO:0000313" key="12">
    <source>
        <dbReference type="EMBL" id="GMH03721.1"/>
    </source>
</evidence>
<dbReference type="PROSITE" id="PS51748">
    <property type="entry name" value="HEXOKINASE_2"/>
    <property type="match status" value="1"/>
</dbReference>
<dbReference type="SUPFAM" id="SSF53067">
    <property type="entry name" value="Actin-like ATPase domain"/>
    <property type="match status" value="2"/>
</dbReference>
<name>A0AAD3XGQ3_NEPGR</name>
<comment type="caution">
    <text evidence="12">The sequence shown here is derived from an EMBL/GenBank/DDBJ whole genome shotgun (WGS) entry which is preliminary data.</text>
</comment>
<dbReference type="Pfam" id="PF03727">
    <property type="entry name" value="Hexokinase_2"/>
    <property type="match status" value="1"/>
</dbReference>
<dbReference type="InterPro" id="IPR022673">
    <property type="entry name" value="Hexokinase_C"/>
</dbReference>
<comment type="similarity">
    <text evidence="3 9">Belongs to the hexokinase family.</text>
</comment>
<reference evidence="12" key="1">
    <citation type="submission" date="2023-05" db="EMBL/GenBank/DDBJ databases">
        <title>Nepenthes gracilis genome sequencing.</title>
        <authorList>
            <person name="Fukushima K."/>
        </authorList>
    </citation>
    <scope>NUCLEOTIDE SEQUENCE</scope>
    <source>
        <strain evidence="12">SING2019-196</strain>
    </source>
</reference>
<evidence type="ECO:0000256" key="1">
    <source>
        <dbReference type="ARBA" id="ARBA00004888"/>
    </source>
</evidence>
<evidence type="ECO:0000256" key="2">
    <source>
        <dbReference type="ARBA" id="ARBA00005028"/>
    </source>
</evidence>
<gene>
    <name evidence="12" type="ORF">Nepgr_005560</name>
</gene>
<dbReference type="GO" id="GO:0005524">
    <property type="term" value="F:ATP binding"/>
    <property type="evidence" value="ECO:0007669"/>
    <property type="project" value="UniProtKB-UniRule"/>
</dbReference>
<keyword evidence="8 9" id="KW-0324">Glycolysis</keyword>
<dbReference type="GO" id="GO:0005739">
    <property type="term" value="C:mitochondrion"/>
    <property type="evidence" value="ECO:0007669"/>
    <property type="project" value="TreeGrafter"/>
</dbReference>
<evidence type="ECO:0000256" key="3">
    <source>
        <dbReference type="ARBA" id="ARBA00009225"/>
    </source>
</evidence>
<keyword evidence="5 9" id="KW-0547">Nucleotide-binding</keyword>
<dbReference type="GO" id="GO:0005829">
    <property type="term" value="C:cytosol"/>
    <property type="evidence" value="ECO:0007669"/>
    <property type="project" value="TreeGrafter"/>
</dbReference>
<dbReference type="AlphaFoldDB" id="A0AAD3XGQ3"/>
<organism evidence="12 13">
    <name type="scientific">Nepenthes gracilis</name>
    <name type="common">Slender pitcher plant</name>
    <dbReference type="NCBI Taxonomy" id="150966"/>
    <lineage>
        <taxon>Eukaryota</taxon>
        <taxon>Viridiplantae</taxon>
        <taxon>Streptophyta</taxon>
        <taxon>Embryophyta</taxon>
        <taxon>Tracheophyta</taxon>
        <taxon>Spermatophyta</taxon>
        <taxon>Magnoliopsida</taxon>
        <taxon>eudicotyledons</taxon>
        <taxon>Gunneridae</taxon>
        <taxon>Pentapetalae</taxon>
        <taxon>Caryophyllales</taxon>
        <taxon>Nepenthaceae</taxon>
        <taxon>Nepenthes</taxon>
    </lineage>
</organism>
<dbReference type="PROSITE" id="PS00378">
    <property type="entry name" value="HEXOKINASE_1"/>
    <property type="match status" value="1"/>
</dbReference>
<dbReference type="Gene3D" id="3.30.420.40">
    <property type="match status" value="1"/>
</dbReference>
<keyword evidence="4 9" id="KW-0808">Transferase</keyword>
<dbReference type="InterPro" id="IPR043129">
    <property type="entry name" value="ATPase_NBD"/>
</dbReference>
<dbReference type="PANTHER" id="PTHR19443">
    <property type="entry name" value="HEXOKINASE"/>
    <property type="match status" value="1"/>
</dbReference>
<evidence type="ECO:0000259" key="11">
    <source>
        <dbReference type="Pfam" id="PF03727"/>
    </source>
</evidence>
<keyword evidence="13" id="KW-1185">Reference proteome</keyword>
<dbReference type="GO" id="GO:0001678">
    <property type="term" value="P:intracellular glucose homeostasis"/>
    <property type="evidence" value="ECO:0007669"/>
    <property type="project" value="InterPro"/>
</dbReference>